<dbReference type="EMBL" id="WJBH02000004">
    <property type="protein sequence ID" value="KAI9559775.1"/>
    <property type="molecule type" value="Genomic_DNA"/>
</dbReference>
<comment type="caution">
    <text evidence="4">The sequence shown here is derived from an EMBL/GenBank/DDBJ whole genome shotgun (WGS) entry which is preliminary data.</text>
</comment>
<dbReference type="InterPro" id="IPR009003">
    <property type="entry name" value="Peptidase_S1_PA"/>
</dbReference>
<evidence type="ECO:0000313" key="4">
    <source>
        <dbReference type="EMBL" id="KAI9559775.1"/>
    </source>
</evidence>
<keyword evidence="2" id="KW-0732">Signal</keyword>
<dbReference type="Proteomes" id="UP000820818">
    <property type="component" value="Linkage Group LG4"/>
</dbReference>
<dbReference type="CDD" id="cd00190">
    <property type="entry name" value="Tryp_SPc"/>
    <property type="match status" value="1"/>
</dbReference>
<reference evidence="4 5" key="1">
    <citation type="submission" date="2022-05" db="EMBL/GenBank/DDBJ databases">
        <title>A multi-omics perspective on studying reproductive biology in Daphnia sinensis.</title>
        <authorList>
            <person name="Jia J."/>
        </authorList>
    </citation>
    <scope>NUCLEOTIDE SEQUENCE [LARGE SCALE GENOMIC DNA]</scope>
    <source>
        <strain evidence="4 5">WSL</strain>
    </source>
</reference>
<dbReference type="SMART" id="SM00020">
    <property type="entry name" value="Tryp_SPc"/>
    <property type="match status" value="1"/>
</dbReference>
<dbReference type="GO" id="GO:0006508">
    <property type="term" value="P:proteolysis"/>
    <property type="evidence" value="ECO:0007669"/>
    <property type="project" value="InterPro"/>
</dbReference>
<protein>
    <recommendedName>
        <fullName evidence="3">Peptidase S1 domain-containing protein</fullName>
    </recommendedName>
</protein>
<feature type="signal peptide" evidence="2">
    <location>
        <begin position="1"/>
        <end position="18"/>
    </location>
</feature>
<name>A0AAD5LD81_9CRUS</name>
<evidence type="ECO:0000256" key="1">
    <source>
        <dbReference type="ARBA" id="ARBA00023157"/>
    </source>
</evidence>
<dbReference type="PROSITE" id="PS50240">
    <property type="entry name" value="TRYPSIN_DOM"/>
    <property type="match status" value="1"/>
</dbReference>
<evidence type="ECO:0000259" key="3">
    <source>
        <dbReference type="PROSITE" id="PS50240"/>
    </source>
</evidence>
<dbReference type="Gene3D" id="2.40.10.10">
    <property type="entry name" value="Trypsin-like serine proteases"/>
    <property type="match status" value="1"/>
</dbReference>
<dbReference type="FunFam" id="2.40.10.10:FF:000068">
    <property type="entry name" value="transmembrane protease serine 2"/>
    <property type="match status" value="1"/>
</dbReference>
<keyword evidence="5" id="KW-1185">Reference proteome</keyword>
<gene>
    <name evidence="4" type="ORF">GHT06_013781</name>
</gene>
<dbReference type="InterPro" id="IPR001254">
    <property type="entry name" value="Trypsin_dom"/>
</dbReference>
<keyword evidence="1" id="KW-1015">Disulfide bond</keyword>
<dbReference type="Pfam" id="PF00089">
    <property type="entry name" value="Trypsin"/>
    <property type="match status" value="1"/>
</dbReference>
<proteinExistence type="predicted"/>
<feature type="chain" id="PRO_5041987432" description="Peptidase S1 domain-containing protein" evidence="2">
    <location>
        <begin position="19"/>
        <end position="283"/>
    </location>
</feature>
<dbReference type="GO" id="GO:0004252">
    <property type="term" value="F:serine-type endopeptidase activity"/>
    <property type="evidence" value="ECO:0007669"/>
    <property type="project" value="InterPro"/>
</dbReference>
<dbReference type="PRINTS" id="PR00722">
    <property type="entry name" value="CHYMOTRYPSIN"/>
</dbReference>
<organism evidence="4 5">
    <name type="scientific">Daphnia sinensis</name>
    <dbReference type="NCBI Taxonomy" id="1820382"/>
    <lineage>
        <taxon>Eukaryota</taxon>
        <taxon>Metazoa</taxon>
        <taxon>Ecdysozoa</taxon>
        <taxon>Arthropoda</taxon>
        <taxon>Crustacea</taxon>
        <taxon>Branchiopoda</taxon>
        <taxon>Diplostraca</taxon>
        <taxon>Cladocera</taxon>
        <taxon>Anomopoda</taxon>
        <taxon>Daphniidae</taxon>
        <taxon>Daphnia</taxon>
        <taxon>Daphnia similis group</taxon>
    </lineage>
</organism>
<feature type="domain" description="Peptidase S1" evidence="3">
    <location>
        <begin position="26"/>
        <end position="272"/>
    </location>
</feature>
<evidence type="ECO:0000256" key="2">
    <source>
        <dbReference type="SAM" id="SignalP"/>
    </source>
</evidence>
<evidence type="ECO:0000313" key="5">
    <source>
        <dbReference type="Proteomes" id="UP000820818"/>
    </source>
</evidence>
<dbReference type="InterPro" id="IPR001314">
    <property type="entry name" value="Peptidase_S1A"/>
</dbReference>
<dbReference type="PANTHER" id="PTHR24258:SF140">
    <property type="entry name" value="BCDNA.GH08420-RELATED"/>
    <property type="match status" value="1"/>
</dbReference>
<dbReference type="SUPFAM" id="SSF50494">
    <property type="entry name" value="Trypsin-like serine proteases"/>
    <property type="match status" value="1"/>
</dbReference>
<dbReference type="PANTHER" id="PTHR24258">
    <property type="entry name" value="SERINE PROTEASE-RELATED"/>
    <property type="match status" value="1"/>
</dbReference>
<dbReference type="AlphaFoldDB" id="A0AAD5LD81"/>
<accession>A0AAD5LD81</accession>
<sequence>MQPIVFCLLAVFAVVVTGVPHGGERISGGIPITIAPTNTPYVAMFPYIVSIEYQDSHICGGFIYSEKWVVTTASCLENKVLSSLVVMAGQVNLIDYDYSEERHSVFKVIPYDTYNNVTLADDIALVELSTNITFNDMRNYIKFNEVFTDDTTTPLGTFTGWGATVYGGGFSPRLRYAELTMVETAFICGTYGADEFQISKMICAMDMTSPPSIAPCAFDEGSPIVQTYGTGSAETKIVVGVLSKRSPTCDPTEPSVFTRLSVYYAWLYRIAGQQEAPATIARR</sequence>
<dbReference type="InterPro" id="IPR043504">
    <property type="entry name" value="Peptidase_S1_PA_chymotrypsin"/>
</dbReference>